<feature type="compositionally biased region" description="Basic residues" evidence="1">
    <location>
        <begin position="64"/>
        <end position="76"/>
    </location>
</feature>
<evidence type="ECO:0000313" key="3">
    <source>
        <dbReference type="Proteomes" id="UP000266841"/>
    </source>
</evidence>
<dbReference type="EMBL" id="AGNL01008378">
    <property type="protein sequence ID" value="EJK70549.1"/>
    <property type="molecule type" value="Genomic_DNA"/>
</dbReference>
<keyword evidence="3" id="KW-1185">Reference proteome</keyword>
<feature type="non-terminal residue" evidence="2">
    <location>
        <position position="1"/>
    </location>
</feature>
<evidence type="ECO:0000313" key="2">
    <source>
        <dbReference type="EMBL" id="EJK70549.1"/>
    </source>
</evidence>
<dbReference type="AlphaFoldDB" id="K0SZZ9"/>
<sequence length="178" mass="19696">IVPRRTVSRRGGTILARLDLLGAGGPRGETRRSRQRRPNDDETARARPLATEAARRGAAPRNTGPRRGRRRGRTHRSPPLVFLLLSRGERGGGQTAWAGGPFRLTRGREMATAARGERYNARRMSLARSAGLPAPESTATARVEERRVPVKAAMMPLSSLHAFERPDDEEARNQLHRT</sequence>
<organism evidence="2 3">
    <name type="scientific">Thalassiosira oceanica</name>
    <name type="common">Marine diatom</name>
    <dbReference type="NCBI Taxonomy" id="159749"/>
    <lineage>
        <taxon>Eukaryota</taxon>
        <taxon>Sar</taxon>
        <taxon>Stramenopiles</taxon>
        <taxon>Ochrophyta</taxon>
        <taxon>Bacillariophyta</taxon>
        <taxon>Coscinodiscophyceae</taxon>
        <taxon>Thalassiosirophycidae</taxon>
        <taxon>Thalassiosirales</taxon>
        <taxon>Thalassiosiraceae</taxon>
        <taxon>Thalassiosira</taxon>
    </lineage>
</organism>
<feature type="compositionally biased region" description="Basic and acidic residues" evidence="1">
    <location>
        <begin position="28"/>
        <end position="45"/>
    </location>
</feature>
<name>K0SZZ9_THAOC</name>
<feature type="region of interest" description="Disordered" evidence="1">
    <location>
        <begin position="19"/>
        <end position="77"/>
    </location>
</feature>
<gene>
    <name evidence="2" type="ORF">THAOC_08079</name>
</gene>
<dbReference type="Proteomes" id="UP000266841">
    <property type="component" value="Unassembled WGS sequence"/>
</dbReference>
<protein>
    <submittedName>
        <fullName evidence="2">Uncharacterized protein</fullName>
    </submittedName>
</protein>
<reference evidence="2 3" key="1">
    <citation type="journal article" date="2012" name="Genome Biol.">
        <title>Genome and low-iron response of an oceanic diatom adapted to chronic iron limitation.</title>
        <authorList>
            <person name="Lommer M."/>
            <person name="Specht M."/>
            <person name="Roy A.S."/>
            <person name="Kraemer L."/>
            <person name="Andreson R."/>
            <person name="Gutowska M.A."/>
            <person name="Wolf J."/>
            <person name="Bergner S.V."/>
            <person name="Schilhabel M.B."/>
            <person name="Klostermeier U.C."/>
            <person name="Beiko R.G."/>
            <person name="Rosenstiel P."/>
            <person name="Hippler M."/>
            <person name="Laroche J."/>
        </authorList>
    </citation>
    <scope>NUCLEOTIDE SEQUENCE [LARGE SCALE GENOMIC DNA]</scope>
    <source>
        <strain evidence="2 3">CCMP1005</strain>
    </source>
</reference>
<proteinExistence type="predicted"/>
<evidence type="ECO:0000256" key="1">
    <source>
        <dbReference type="SAM" id="MobiDB-lite"/>
    </source>
</evidence>
<comment type="caution">
    <text evidence="2">The sequence shown here is derived from an EMBL/GenBank/DDBJ whole genome shotgun (WGS) entry which is preliminary data.</text>
</comment>
<accession>K0SZZ9</accession>